<evidence type="ECO:0000256" key="1">
    <source>
        <dbReference type="SAM" id="Phobius"/>
    </source>
</evidence>
<keyword evidence="1" id="KW-0472">Membrane</keyword>
<proteinExistence type="predicted"/>
<dbReference type="Proteomes" id="UP001589589">
    <property type="component" value="Unassembled WGS sequence"/>
</dbReference>
<dbReference type="RefSeq" id="WP_290263177.1">
    <property type="nucleotide sequence ID" value="NZ_JAUFQQ010000003.1"/>
</dbReference>
<keyword evidence="1" id="KW-1133">Transmembrane helix</keyword>
<gene>
    <name evidence="2" type="ORF">ACFFUQ_19140</name>
</gene>
<feature type="transmembrane region" description="Helical" evidence="1">
    <location>
        <begin position="6"/>
        <end position="25"/>
    </location>
</feature>
<sequence>MINKRNIIPLLFLMAFFIFVLYGQIRSYKYENELKEKGLITIGKIDSIKRLPKWSNIYISYRIKNEKYNFHENDLKATISLKDIGKFYKVKYLSDSPEIIRVDYSKEITDTIAILNAGFSREDIMNSNLG</sequence>
<evidence type="ECO:0000313" key="3">
    <source>
        <dbReference type="Proteomes" id="UP001589589"/>
    </source>
</evidence>
<protein>
    <submittedName>
        <fullName evidence="2">Uncharacterized protein</fullName>
    </submittedName>
</protein>
<evidence type="ECO:0000313" key="2">
    <source>
        <dbReference type="EMBL" id="MFB9066135.1"/>
    </source>
</evidence>
<name>A0ABV5FRF4_9FLAO</name>
<keyword evidence="1" id="KW-0812">Transmembrane</keyword>
<dbReference type="EMBL" id="JBHMEX010000061">
    <property type="protein sequence ID" value="MFB9066135.1"/>
    <property type="molecule type" value="Genomic_DNA"/>
</dbReference>
<keyword evidence="3" id="KW-1185">Reference proteome</keyword>
<reference evidence="2 3" key="1">
    <citation type="submission" date="2024-09" db="EMBL/GenBank/DDBJ databases">
        <authorList>
            <person name="Sun Q."/>
            <person name="Mori K."/>
        </authorList>
    </citation>
    <scope>NUCLEOTIDE SEQUENCE [LARGE SCALE GENOMIC DNA]</scope>
    <source>
        <strain evidence="2 3">CECT 7908</strain>
    </source>
</reference>
<comment type="caution">
    <text evidence="2">The sequence shown here is derived from an EMBL/GenBank/DDBJ whole genome shotgun (WGS) entry which is preliminary data.</text>
</comment>
<accession>A0ABV5FRF4</accession>
<organism evidence="2 3">
    <name type="scientific">Flavobacterium branchiarum</name>
    <dbReference type="NCBI Taxonomy" id="1114870"/>
    <lineage>
        <taxon>Bacteria</taxon>
        <taxon>Pseudomonadati</taxon>
        <taxon>Bacteroidota</taxon>
        <taxon>Flavobacteriia</taxon>
        <taxon>Flavobacteriales</taxon>
        <taxon>Flavobacteriaceae</taxon>
        <taxon>Flavobacterium</taxon>
    </lineage>
</organism>